<accession>H0F1N4</accession>
<keyword evidence="4 6" id="KW-1133">Transmembrane helix</keyword>
<evidence type="ECO:0000313" key="8">
    <source>
        <dbReference type="EMBL" id="EHK67912.1"/>
    </source>
</evidence>
<dbReference type="PATRIC" id="fig|477184.5.peg.659"/>
<reference evidence="8 9" key="1">
    <citation type="journal article" date="2012" name="J. Bacteriol.">
        <title>Genome sequence of the highly efficient arsenite-oxidizing bacterium Achromobacter arsenitoxydans SY8.</title>
        <authorList>
            <person name="Li X."/>
            <person name="Hu Y."/>
            <person name="Gong J."/>
            <person name="Lin Y."/>
            <person name="Johnstone L."/>
            <person name="Rensing C."/>
            <person name="Wang G."/>
        </authorList>
    </citation>
    <scope>NUCLEOTIDE SEQUENCE [LARGE SCALE GENOMIC DNA]</scope>
    <source>
        <strain evidence="8 9">SY8</strain>
    </source>
</reference>
<evidence type="ECO:0000256" key="3">
    <source>
        <dbReference type="ARBA" id="ARBA00022692"/>
    </source>
</evidence>
<dbReference type="InterPro" id="IPR011701">
    <property type="entry name" value="MFS"/>
</dbReference>
<evidence type="ECO:0000313" key="9">
    <source>
        <dbReference type="Proteomes" id="UP000003113"/>
    </source>
</evidence>
<dbReference type="PANTHER" id="PTHR43124">
    <property type="entry name" value="PURINE EFFLUX PUMP PBUE"/>
    <property type="match status" value="1"/>
</dbReference>
<evidence type="ECO:0000256" key="5">
    <source>
        <dbReference type="ARBA" id="ARBA00023136"/>
    </source>
</evidence>
<feature type="transmembrane region" description="Helical" evidence="6">
    <location>
        <begin position="235"/>
        <end position="253"/>
    </location>
</feature>
<dbReference type="PANTHER" id="PTHR43124:SF3">
    <property type="entry name" value="CHLORAMPHENICOL EFFLUX PUMP RV0191"/>
    <property type="match status" value="1"/>
</dbReference>
<dbReference type="Gene3D" id="1.20.1720.10">
    <property type="entry name" value="Multidrug resistance protein D"/>
    <property type="match status" value="1"/>
</dbReference>
<dbReference type="InterPro" id="IPR050189">
    <property type="entry name" value="MFS_Efflux_Transporters"/>
</dbReference>
<keyword evidence="2" id="KW-1003">Cell membrane</keyword>
<dbReference type="PROSITE" id="PS50850">
    <property type="entry name" value="MFS"/>
    <property type="match status" value="1"/>
</dbReference>
<dbReference type="eggNOG" id="COG2814">
    <property type="taxonomic scope" value="Bacteria"/>
</dbReference>
<dbReference type="AlphaFoldDB" id="H0F1N4"/>
<gene>
    <name evidence="8" type="ORF">KYC_03344</name>
</gene>
<dbReference type="Pfam" id="PF07690">
    <property type="entry name" value="MFS_1"/>
    <property type="match status" value="1"/>
</dbReference>
<evidence type="ECO:0000256" key="6">
    <source>
        <dbReference type="SAM" id="Phobius"/>
    </source>
</evidence>
<dbReference type="SUPFAM" id="SSF103473">
    <property type="entry name" value="MFS general substrate transporter"/>
    <property type="match status" value="1"/>
</dbReference>
<dbReference type="InterPro" id="IPR036259">
    <property type="entry name" value="MFS_trans_sf"/>
</dbReference>
<protein>
    <submittedName>
        <fullName evidence="8">Major facilitator transporter</fullName>
    </submittedName>
</protein>
<evidence type="ECO:0000256" key="1">
    <source>
        <dbReference type="ARBA" id="ARBA00004651"/>
    </source>
</evidence>
<evidence type="ECO:0000256" key="4">
    <source>
        <dbReference type="ARBA" id="ARBA00022989"/>
    </source>
</evidence>
<feature type="transmembrane region" description="Helical" evidence="6">
    <location>
        <begin position="199"/>
        <end position="223"/>
    </location>
</feature>
<dbReference type="Proteomes" id="UP000003113">
    <property type="component" value="Unassembled WGS sequence"/>
</dbReference>
<sequence>MPAFFATFAVALLLYGALAETYGRLRVLLTGMAVFLAGCVLGGLAPNIETLLIARGMQGAGAAAAPAVAPALVREIGDRTTSIRALSWLAVCQSIVPALGPLLGAGVLALWGWRASFILLVLAGGICLWALLRWRVSFAGTLATTKPEHHAAQALWRTYALVLSRTSFLGHALGYACAYGAMLTFVGSAPFLLQRAYGLAPWSFAVVQAAMVACFMAGAMSSARFVESRGVRRTIALSNGLFGVTVAILWLIALQSMPSTMLTVTLAMLPSQIGLGLRSGVSKQAAMDSVPERPSSASAMTSFLCFGFAVIGNAVVSIFLAFQILPVALVCLTFFLVGLAASLLPWRPARSENSSLEIRR</sequence>
<feature type="transmembrane region" description="Helical" evidence="6">
    <location>
        <begin position="327"/>
        <end position="346"/>
    </location>
</feature>
<feature type="domain" description="Major facilitator superfamily (MFS) profile" evidence="7">
    <location>
        <begin position="1"/>
        <end position="350"/>
    </location>
</feature>
<keyword evidence="5 6" id="KW-0472">Membrane</keyword>
<organism evidence="8 9">
    <name type="scientific">Achromobacter arsenitoxydans SY8</name>
    <dbReference type="NCBI Taxonomy" id="477184"/>
    <lineage>
        <taxon>Bacteria</taxon>
        <taxon>Pseudomonadati</taxon>
        <taxon>Pseudomonadota</taxon>
        <taxon>Betaproteobacteria</taxon>
        <taxon>Burkholderiales</taxon>
        <taxon>Alcaligenaceae</taxon>
        <taxon>Achromobacter</taxon>
    </lineage>
</organism>
<feature type="transmembrane region" description="Helical" evidence="6">
    <location>
        <begin position="85"/>
        <end position="105"/>
    </location>
</feature>
<feature type="transmembrane region" description="Helical" evidence="6">
    <location>
        <begin position="298"/>
        <end position="321"/>
    </location>
</feature>
<dbReference type="EMBL" id="AGUF01000013">
    <property type="protein sequence ID" value="EHK67912.1"/>
    <property type="molecule type" value="Genomic_DNA"/>
</dbReference>
<proteinExistence type="predicted"/>
<evidence type="ECO:0000259" key="7">
    <source>
        <dbReference type="PROSITE" id="PS50850"/>
    </source>
</evidence>
<comment type="subcellular location">
    <subcellularLocation>
        <location evidence="1">Cell membrane</location>
        <topology evidence="1">Multi-pass membrane protein</topology>
    </subcellularLocation>
</comment>
<evidence type="ECO:0000256" key="2">
    <source>
        <dbReference type="ARBA" id="ARBA00022475"/>
    </source>
</evidence>
<dbReference type="GO" id="GO:0022857">
    <property type="term" value="F:transmembrane transporter activity"/>
    <property type="evidence" value="ECO:0007669"/>
    <property type="project" value="InterPro"/>
</dbReference>
<name>H0F1N4_9BURK</name>
<keyword evidence="9" id="KW-1185">Reference proteome</keyword>
<feature type="transmembrane region" description="Helical" evidence="6">
    <location>
        <begin position="29"/>
        <end position="48"/>
    </location>
</feature>
<keyword evidence="3 6" id="KW-0812">Transmembrane</keyword>
<comment type="caution">
    <text evidence="8">The sequence shown here is derived from an EMBL/GenBank/DDBJ whole genome shotgun (WGS) entry which is preliminary data.</text>
</comment>
<dbReference type="GO" id="GO:0005886">
    <property type="term" value="C:plasma membrane"/>
    <property type="evidence" value="ECO:0007669"/>
    <property type="project" value="UniProtKB-SubCell"/>
</dbReference>
<feature type="transmembrane region" description="Helical" evidence="6">
    <location>
        <begin position="111"/>
        <end position="132"/>
    </location>
</feature>
<feature type="transmembrane region" description="Helical" evidence="6">
    <location>
        <begin position="172"/>
        <end position="193"/>
    </location>
</feature>
<dbReference type="STRING" id="477184.KYC_03344"/>
<dbReference type="InterPro" id="IPR020846">
    <property type="entry name" value="MFS_dom"/>
</dbReference>